<evidence type="ECO:0000313" key="2">
    <source>
        <dbReference type="WBParaSite" id="RSKR_0000865400.1"/>
    </source>
</evidence>
<dbReference type="Proteomes" id="UP000095286">
    <property type="component" value="Unplaced"/>
</dbReference>
<dbReference type="WBParaSite" id="RSKR_0000865400.1">
    <property type="protein sequence ID" value="RSKR_0000865400.1"/>
    <property type="gene ID" value="RSKR_0000865400"/>
</dbReference>
<evidence type="ECO:0000313" key="1">
    <source>
        <dbReference type="Proteomes" id="UP000095286"/>
    </source>
</evidence>
<organism evidence="1 2">
    <name type="scientific">Rhabditophanes sp. KR3021</name>
    <dbReference type="NCBI Taxonomy" id="114890"/>
    <lineage>
        <taxon>Eukaryota</taxon>
        <taxon>Metazoa</taxon>
        <taxon>Ecdysozoa</taxon>
        <taxon>Nematoda</taxon>
        <taxon>Chromadorea</taxon>
        <taxon>Rhabditida</taxon>
        <taxon>Tylenchina</taxon>
        <taxon>Panagrolaimomorpha</taxon>
        <taxon>Strongyloidoidea</taxon>
        <taxon>Alloionematidae</taxon>
        <taxon>Rhabditophanes</taxon>
    </lineage>
</organism>
<proteinExistence type="predicted"/>
<protein>
    <submittedName>
        <fullName evidence="2">Hypoxia up-regulated protein 1</fullName>
    </submittedName>
</protein>
<reference evidence="2" key="1">
    <citation type="submission" date="2016-11" db="UniProtKB">
        <authorList>
            <consortium name="WormBaseParasite"/>
        </authorList>
    </citation>
    <scope>IDENTIFICATION</scope>
    <source>
        <strain evidence="2">KR3021</strain>
    </source>
</reference>
<accession>A0AC35U7N0</accession>
<name>A0AC35U7N0_9BILA</name>
<sequence>MRVSNSIYPVLLLLGAFIPTVYTAYAVMSIDLGNQFLKVGIVKPGVPMETVLNREFKRKTSTIVGLRKGERFFSDAAMNLNVKFPLNTYSYIIDVIGKKFDDPAVELYQKRFPEHKIHACEKRNTVIFETEAGNLHAETILAMILWNANEITNVYAGQKVSEAIMIVPSYYTHAERDAILVAAEIANINVLSIITDGSALGLNYGVFRMNEINETKQNMLVYNVGASKTSATIIEYEKIKNETAKTSFPNCKTLGFGFDRNLGGFELTLRLRDHLVKGFQNTHKTKENIKQNPRAMAKLLKEAERVKTVLSANNEIRAQVENLFEEKDFKLPVTRSEFLGLFAELDDKWTKPIDDALAMAGMTLDQVDKFVLFGGGTRVPKILDLLEKYLGGKEIGRFLNTDEAASLGAVYHGAYLTKGFQVKKFGVEEMTEKVDELSVGHEIEKMDDETIREAIQTLKNFETNEREQAERDAAQNTLEALVYSTKDIVENEEFIQYGTIEEVGKVKETAVTVGNWLEDDVTLETKTEEFKTQHKLIEDSMKIMKSRQKQHNERPKKLRTMRKVLNETMKFMDQAKNMTEIITVEDLKTLQEAYDAANEWYTTKRVEQKSKPLNENPIFTIAEISEKTQDLKREWKFLENKLRVALAKIMKEKAEKEAAEKRAQREAERAAAAAAKNETGEGSAEGKVDGEKGEEKVEETTVDATLDDTTLEDTEDSQNTEDEAATHDASDL</sequence>